<dbReference type="Proteomes" id="UP000478148">
    <property type="component" value="Unassembled WGS sequence"/>
</dbReference>
<dbReference type="AlphaFoldDB" id="A0A6M1L6V0"/>
<accession>A0A6M1L6V0</accession>
<reference evidence="1 2" key="1">
    <citation type="submission" date="2020-02" db="EMBL/GenBank/DDBJ databases">
        <title>Draft Genome Sequence of Verrucosispora sp. Strain CWR15, Isolated from Gulf of Mexico Sponge.</title>
        <authorList>
            <person name="Kennedy S.J."/>
            <person name="Cella E."/>
            <person name="Azarian T."/>
            <person name="Baker B.J."/>
            <person name="Shaw L.N."/>
        </authorList>
    </citation>
    <scope>NUCLEOTIDE SEQUENCE [LARGE SCALE GENOMIC DNA]</scope>
    <source>
        <strain evidence="1 2">CWR15</strain>
    </source>
</reference>
<proteinExistence type="predicted"/>
<name>A0A6M1L6V0_9ACTN</name>
<evidence type="ECO:0000313" key="1">
    <source>
        <dbReference type="EMBL" id="NGM11563.1"/>
    </source>
</evidence>
<sequence>MYALSVDGDWRPAWEQAVGLLRPGGRMTGVKVMRGGHVHVVSGTQAAYLDLAGLTGW</sequence>
<protein>
    <submittedName>
        <fullName evidence="1">Uncharacterized protein</fullName>
    </submittedName>
</protein>
<evidence type="ECO:0000313" key="2">
    <source>
        <dbReference type="Proteomes" id="UP000478148"/>
    </source>
</evidence>
<comment type="caution">
    <text evidence="1">The sequence shown here is derived from an EMBL/GenBank/DDBJ whole genome shotgun (WGS) entry which is preliminary data.</text>
</comment>
<dbReference type="RefSeq" id="WP_164445450.1">
    <property type="nucleotide sequence ID" value="NZ_SAIY01000001.1"/>
</dbReference>
<dbReference type="EMBL" id="SAIY01000001">
    <property type="protein sequence ID" value="NGM11563.1"/>
    <property type="molecule type" value="Genomic_DNA"/>
</dbReference>
<gene>
    <name evidence="1" type="ORF">ENC19_02115</name>
</gene>
<organism evidence="1 2">
    <name type="scientific">Verrucosispora sioxanthis</name>
    <dbReference type="NCBI Taxonomy" id="2499994"/>
    <lineage>
        <taxon>Bacteria</taxon>
        <taxon>Bacillati</taxon>
        <taxon>Actinomycetota</taxon>
        <taxon>Actinomycetes</taxon>
        <taxon>Micromonosporales</taxon>
        <taxon>Micromonosporaceae</taxon>
        <taxon>Micromonospora</taxon>
    </lineage>
</organism>
<keyword evidence="2" id="KW-1185">Reference proteome</keyword>